<feature type="transmembrane region" description="Helical" evidence="9">
    <location>
        <begin position="98"/>
        <end position="122"/>
    </location>
</feature>
<evidence type="ECO:0000256" key="7">
    <source>
        <dbReference type="RuleBase" id="RU000471"/>
    </source>
</evidence>
<feature type="transmembrane region" description="Helical" evidence="9">
    <location>
        <begin position="72"/>
        <end position="92"/>
    </location>
</feature>
<dbReference type="PROSITE" id="PS00667">
    <property type="entry name" value="COMPLEX1_ND1_1"/>
    <property type="match status" value="1"/>
</dbReference>
<evidence type="ECO:0000256" key="2">
    <source>
        <dbReference type="ARBA" id="ARBA00010535"/>
    </source>
</evidence>
<dbReference type="EC" id="7.1.1.2" evidence="8"/>
<dbReference type="EMBL" id="KX815957">
    <property type="protein sequence ID" value="AQZ26110.1"/>
    <property type="molecule type" value="Genomic_DNA"/>
</dbReference>
<evidence type="ECO:0000313" key="10">
    <source>
        <dbReference type="EMBL" id="AQZ26110.1"/>
    </source>
</evidence>
<comment type="similarity">
    <text evidence="2 7">Belongs to the complex I subunit 1 family.</text>
</comment>
<geneLocation type="mitochondrion" evidence="10"/>
<feature type="transmembrane region" description="Helical" evidence="9">
    <location>
        <begin position="221"/>
        <end position="244"/>
    </location>
</feature>
<dbReference type="PROSITE" id="PS00668">
    <property type="entry name" value="COMPLEX1_ND1_2"/>
    <property type="match status" value="1"/>
</dbReference>
<gene>
    <name evidence="10" type="primary">ND1</name>
</gene>
<dbReference type="GO" id="GO:0003954">
    <property type="term" value="F:NADH dehydrogenase activity"/>
    <property type="evidence" value="ECO:0007669"/>
    <property type="project" value="TreeGrafter"/>
</dbReference>
<dbReference type="GO" id="GO:0008137">
    <property type="term" value="F:NADH dehydrogenase (ubiquinone) activity"/>
    <property type="evidence" value="ECO:0007669"/>
    <property type="project" value="UniProtKB-EC"/>
</dbReference>
<protein>
    <recommendedName>
        <fullName evidence="3 8">NADH-ubiquinone oxidoreductase chain 1</fullName>
        <ecNumber evidence="8">7.1.1.2</ecNumber>
    </recommendedName>
</protein>
<dbReference type="RefSeq" id="YP_009353819.1">
    <property type="nucleotide sequence ID" value="NC_034300.1"/>
</dbReference>
<dbReference type="PANTHER" id="PTHR11432">
    <property type="entry name" value="NADH DEHYDROGENASE SUBUNIT 1"/>
    <property type="match status" value="1"/>
</dbReference>
<dbReference type="InterPro" id="IPR018086">
    <property type="entry name" value="NADH_UbQ_OxRdtase_su1_CS"/>
</dbReference>
<keyword evidence="8 10" id="KW-0496">Mitochondrion</keyword>
<evidence type="ECO:0000256" key="3">
    <source>
        <dbReference type="ARBA" id="ARBA00021009"/>
    </source>
</evidence>
<dbReference type="GeneID" id="32229625"/>
<proteinExistence type="inferred from homology"/>
<dbReference type="AlphaFoldDB" id="A0A1U9XPC7"/>
<feature type="transmembrane region" description="Helical" evidence="9">
    <location>
        <begin position="173"/>
        <end position="192"/>
    </location>
</feature>
<dbReference type="HAMAP" id="MF_01350">
    <property type="entry name" value="NDH1_NuoH"/>
    <property type="match status" value="1"/>
</dbReference>
<evidence type="ECO:0000256" key="6">
    <source>
        <dbReference type="ARBA" id="ARBA00023136"/>
    </source>
</evidence>
<keyword evidence="4 7" id="KW-0812">Transmembrane</keyword>
<reference evidence="10" key="1">
    <citation type="journal article" date="2017" name="Mol. Phylogenet. Evol.">
        <title>Curious bivalves: Systematic utility and unusual properties of anomalodesmatan mitochondrial genomes.</title>
        <authorList>
            <person name="Williams S.T."/>
            <person name="Foster P.G."/>
            <person name="Hughes C."/>
            <person name="Harper E.M."/>
            <person name="Taylor J.D."/>
            <person name="Littlewood D.T."/>
            <person name="Dyal P."/>
            <person name="Hopkins K.P."/>
            <person name="Briscoe A.G."/>
        </authorList>
    </citation>
    <scope>NUCLEOTIDE SEQUENCE</scope>
</reference>
<comment type="subcellular location">
    <subcellularLocation>
        <location evidence="1">Membrane</location>
        <topology evidence="1">Multi-pass membrane protein</topology>
    </subcellularLocation>
    <subcellularLocation>
        <location evidence="7">Mitochondrion inner membrane</location>
        <topology evidence="7">Multi-pass membrane protein</topology>
    </subcellularLocation>
</comment>
<keyword evidence="5 9" id="KW-1133">Transmembrane helix</keyword>
<evidence type="ECO:0000256" key="9">
    <source>
        <dbReference type="SAM" id="Phobius"/>
    </source>
</evidence>
<keyword evidence="7" id="KW-0520">NAD</keyword>
<feature type="transmembrane region" description="Helical" evidence="9">
    <location>
        <begin position="250"/>
        <end position="271"/>
    </location>
</feature>
<organism evidence="10">
    <name type="scientific">Bryopa lata</name>
    <dbReference type="NCBI Taxonomy" id="1969317"/>
    <lineage>
        <taxon>Eukaryota</taxon>
        <taxon>Metazoa</taxon>
        <taxon>Spiralia</taxon>
        <taxon>Lophotrochozoa</taxon>
        <taxon>Mollusca</taxon>
        <taxon>Bivalvia</taxon>
        <taxon>Autobranchia</taxon>
        <taxon>Heteroconchia</taxon>
        <taxon>Euheterodonta</taxon>
        <taxon>Anomalodesmata</taxon>
        <taxon>Clavagelloidea</taxon>
        <taxon>Clavagellidae</taxon>
        <taxon>Bryopa</taxon>
    </lineage>
</organism>
<dbReference type="GO" id="GO:0005743">
    <property type="term" value="C:mitochondrial inner membrane"/>
    <property type="evidence" value="ECO:0007669"/>
    <property type="project" value="UniProtKB-SubCell"/>
</dbReference>
<feature type="transmembrane region" description="Helical" evidence="9">
    <location>
        <begin position="143"/>
        <end position="161"/>
    </location>
</feature>
<dbReference type="GO" id="GO:0009060">
    <property type="term" value="P:aerobic respiration"/>
    <property type="evidence" value="ECO:0007669"/>
    <property type="project" value="TreeGrafter"/>
</dbReference>
<keyword evidence="8" id="KW-0830">Ubiquinone</keyword>
<name>A0A1U9XPC7_9BIVA</name>
<accession>A0A1U9XPC7</accession>
<evidence type="ECO:0000256" key="5">
    <source>
        <dbReference type="ARBA" id="ARBA00022989"/>
    </source>
</evidence>
<feature type="transmembrane region" description="Helical" evidence="9">
    <location>
        <begin position="283"/>
        <end position="306"/>
    </location>
</feature>
<evidence type="ECO:0000256" key="8">
    <source>
        <dbReference type="RuleBase" id="RU000473"/>
    </source>
</evidence>
<dbReference type="Pfam" id="PF00146">
    <property type="entry name" value="NADHdh"/>
    <property type="match status" value="1"/>
</dbReference>
<comment type="catalytic activity">
    <reaction evidence="8">
        <text>a ubiquinone + NADH + 5 H(+)(in) = a ubiquinol + NAD(+) + 4 H(+)(out)</text>
        <dbReference type="Rhea" id="RHEA:29091"/>
        <dbReference type="Rhea" id="RHEA-COMP:9565"/>
        <dbReference type="Rhea" id="RHEA-COMP:9566"/>
        <dbReference type="ChEBI" id="CHEBI:15378"/>
        <dbReference type="ChEBI" id="CHEBI:16389"/>
        <dbReference type="ChEBI" id="CHEBI:17976"/>
        <dbReference type="ChEBI" id="CHEBI:57540"/>
        <dbReference type="ChEBI" id="CHEBI:57945"/>
        <dbReference type="EC" id="7.1.1.2"/>
    </reaction>
</comment>
<evidence type="ECO:0000256" key="1">
    <source>
        <dbReference type="ARBA" id="ARBA00004141"/>
    </source>
</evidence>
<sequence>MYSCVVVSMFVTYVCVLMAVGYFTLFERKALACMQIRKGPNKVGVGGILQPIADAVKLLSKQYLVPSRANKLCFYFAPVFSFTLSLMLWHAFPFYYANYYVVFGLMYFFCVSSVSVFGTIMAGWASNSKYAMIGAIRGAAQAISYEVSFSLLALFCVFLRGGFSLSGVEFPGVALAFLAFPLFQMFLATMLAETNRAPFDLVEGESELVSGFNVEYSGVGFTLIFIAEYCSMLFMSVFVSVFWLGGFSAWFFSGPAVLVVKSLFVCFFFVLCRGALPRHRYDLLMSLTWKSFLPASLIGLLVTFWLS</sequence>
<keyword evidence="6 9" id="KW-0472">Membrane</keyword>
<dbReference type="CTD" id="4535"/>
<evidence type="ECO:0000256" key="4">
    <source>
        <dbReference type="ARBA" id="ARBA00022692"/>
    </source>
</evidence>
<dbReference type="PANTHER" id="PTHR11432:SF3">
    <property type="entry name" value="NADH-UBIQUINONE OXIDOREDUCTASE CHAIN 1"/>
    <property type="match status" value="1"/>
</dbReference>
<feature type="transmembrane region" description="Helical" evidence="9">
    <location>
        <begin position="6"/>
        <end position="26"/>
    </location>
</feature>
<dbReference type="InterPro" id="IPR001694">
    <property type="entry name" value="NADH_UbQ_OxRdtase_su1/FPO"/>
</dbReference>